<dbReference type="Proteomes" id="UP001632038">
    <property type="component" value="Unassembled WGS sequence"/>
</dbReference>
<dbReference type="PANTHER" id="PTHR34373">
    <property type="entry name" value="SHUGOSHIN 2"/>
    <property type="match status" value="1"/>
</dbReference>
<evidence type="ECO:0000256" key="2">
    <source>
        <dbReference type="ARBA" id="ARBA00022829"/>
    </source>
</evidence>
<keyword evidence="2" id="KW-0159">Chromosome partition</keyword>
<organism evidence="6 7">
    <name type="scientific">Castilleja foliolosa</name>
    <dbReference type="NCBI Taxonomy" id="1961234"/>
    <lineage>
        <taxon>Eukaryota</taxon>
        <taxon>Viridiplantae</taxon>
        <taxon>Streptophyta</taxon>
        <taxon>Embryophyta</taxon>
        <taxon>Tracheophyta</taxon>
        <taxon>Spermatophyta</taxon>
        <taxon>Magnoliopsida</taxon>
        <taxon>eudicotyledons</taxon>
        <taxon>Gunneridae</taxon>
        <taxon>Pentapetalae</taxon>
        <taxon>asterids</taxon>
        <taxon>lamiids</taxon>
        <taxon>Lamiales</taxon>
        <taxon>Orobanchaceae</taxon>
        <taxon>Pedicularideae</taxon>
        <taxon>Castillejinae</taxon>
        <taxon>Castilleja</taxon>
    </lineage>
</organism>
<evidence type="ECO:0000256" key="3">
    <source>
        <dbReference type="SAM" id="Coils"/>
    </source>
</evidence>
<dbReference type="PANTHER" id="PTHR34373:SF9">
    <property type="entry name" value="SHUGOSHIN 2"/>
    <property type="match status" value="1"/>
</dbReference>
<gene>
    <name evidence="6" type="ORF">CASFOL_006386</name>
</gene>
<dbReference type="GO" id="GO:0007059">
    <property type="term" value="P:chromosome segregation"/>
    <property type="evidence" value="ECO:0007669"/>
    <property type="project" value="UniProtKB-KW"/>
</dbReference>
<keyword evidence="3" id="KW-0175">Coiled coil</keyword>
<dbReference type="InterPro" id="IPR011515">
    <property type="entry name" value="Shugoshin_C"/>
</dbReference>
<feature type="coiled-coil region" evidence="3">
    <location>
        <begin position="117"/>
        <end position="144"/>
    </location>
</feature>
<dbReference type="EMBL" id="JAVIJP010000007">
    <property type="protein sequence ID" value="KAL3649983.1"/>
    <property type="molecule type" value="Genomic_DNA"/>
</dbReference>
<dbReference type="Pfam" id="PF07557">
    <property type="entry name" value="Shugoshin_C"/>
    <property type="match status" value="1"/>
</dbReference>
<feature type="compositionally biased region" description="Polar residues" evidence="4">
    <location>
        <begin position="225"/>
        <end position="239"/>
    </location>
</feature>
<evidence type="ECO:0000259" key="5">
    <source>
        <dbReference type="Pfam" id="PF07557"/>
    </source>
</evidence>
<accession>A0ABD3E6L6</accession>
<reference evidence="7" key="1">
    <citation type="journal article" date="2024" name="IScience">
        <title>Strigolactones Initiate the Formation of Haustorium-like Structures in Castilleja.</title>
        <authorList>
            <person name="Buerger M."/>
            <person name="Peterson D."/>
            <person name="Chory J."/>
        </authorList>
    </citation>
    <scope>NUCLEOTIDE SEQUENCE [LARGE SCALE GENOMIC DNA]</scope>
</reference>
<evidence type="ECO:0000313" key="7">
    <source>
        <dbReference type="Proteomes" id="UP001632038"/>
    </source>
</evidence>
<evidence type="ECO:0000313" key="6">
    <source>
        <dbReference type="EMBL" id="KAL3649983.1"/>
    </source>
</evidence>
<dbReference type="AlphaFoldDB" id="A0ABD3E6L6"/>
<feature type="region of interest" description="Disordered" evidence="4">
    <location>
        <begin position="195"/>
        <end position="370"/>
    </location>
</feature>
<protein>
    <recommendedName>
        <fullName evidence="5">Shugoshin C-terminal domain-containing protein</fullName>
    </recommendedName>
</protein>
<keyword evidence="7" id="KW-1185">Reference proteome</keyword>
<proteinExistence type="inferred from homology"/>
<comment type="similarity">
    <text evidence="1">Belongs to the shugoshin family.</text>
</comment>
<dbReference type="InterPro" id="IPR044693">
    <property type="entry name" value="SGO_plant"/>
</dbReference>
<comment type="caution">
    <text evidence="6">The sequence shown here is derived from an EMBL/GenBank/DDBJ whole genome shotgun (WGS) entry which is preliminary data.</text>
</comment>
<feature type="compositionally biased region" description="Basic and acidic residues" evidence="4">
    <location>
        <begin position="255"/>
        <end position="271"/>
    </location>
</feature>
<feature type="domain" description="Shugoshin C-terminal" evidence="5">
    <location>
        <begin position="362"/>
        <end position="386"/>
    </location>
</feature>
<evidence type="ECO:0000256" key="4">
    <source>
        <dbReference type="SAM" id="MobiDB-lite"/>
    </source>
</evidence>
<name>A0ABD3E6L6_9LAMI</name>
<feature type="compositionally biased region" description="Acidic residues" evidence="4">
    <location>
        <begin position="195"/>
        <end position="205"/>
    </location>
</feature>
<evidence type="ECO:0000256" key="1">
    <source>
        <dbReference type="ARBA" id="ARBA00010845"/>
    </source>
</evidence>
<sequence>MRREKLRTTLLSEIDRFVKLQRCRKLKDSEFSIHRMLQQVEFPGHNPRSVVRRKLSDISNLPQKTMPLIQDAKSQSIPMTAKTYIEQLQKDNMALMKMLSQRKLRNSFTLFCKSKLIEQSGIELERLRLNLIKVQEQNQQLAMSRTQMLMELNLGKDRLKVLQHELGCKTGLLKARKLNRGNACKAPCQNADAEGDLVELPEEGETSTVSRDDEMPRTTKRRLRSQSLGSSEPFQSEENAGNKRPSARRQSARFKTIDSKSAEDTLEKDDTISLADKPVLENRSTSGTASVKDEHNRRRSVRRQSVRLNPVETKSAENQSGKNDSEFSEGPLPDEPILENRLTSGSTLVKFEPQEIGRPSLSRPSRVAARKVQSYKEVPLNVKMRRSE</sequence>